<protein>
    <submittedName>
        <fullName evidence="1">Uncharacterized protein</fullName>
    </submittedName>
</protein>
<gene>
    <name evidence="1" type="ORF">J2S74_002951</name>
</gene>
<reference evidence="1 2" key="1">
    <citation type="submission" date="2023-07" db="EMBL/GenBank/DDBJ databases">
        <title>Genomic Encyclopedia of Type Strains, Phase IV (KMG-IV): sequencing the most valuable type-strain genomes for metagenomic binning, comparative biology and taxonomic classification.</title>
        <authorList>
            <person name="Goeker M."/>
        </authorList>
    </citation>
    <scope>NUCLEOTIDE SEQUENCE [LARGE SCALE GENOMIC DNA]</scope>
    <source>
        <strain evidence="1 2">DSM 9768</strain>
    </source>
</reference>
<comment type="caution">
    <text evidence="1">The sequence shown here is derived from an EMBL/GenBank/DDBJ whole genome shotgun (WGS) entry which is preliminary data.</text>
</comment>
<sequence length="169" mass="19827">MTAINFAFDYIYNEKQPTEDYKSYDFSTIKPSSDKISSLYRGLYFSTKEHYDSFMDSIREGTLITNQLTSWTTSEVVALQFSLMRYFSAEKQGYFGVILKTTGITSNRVLFDGESAHYQFFEEEREIPAKKPYIDEKEYVLLPSNYDVEVFYEFSYEEAARKAERKSVS</sequence>
<evidence type="ECO:0000313" key="2">
    <source>
        <dbReference type="Proteomes" id="UP001230005"/>
    </source>
</evidence>
<dbReference type="Proteomes" id="UP001230005">
    <property type="component" value="Unassembled WGS sequence"/>
</dbReference>
<proteinExistence type="predicted"/>
<keyword evidence="2" id="KW-1185">Reference proteome</keyword>
<name>A0ABT9ZWH5_9BACI</name>
<dbReference type="RefSeq" id="WP_307326541.1">
    <property type="nucleotide sequence ID" value="NZ_JAUSUG010000011.1"/>
</dbReference>
<accession>A0ABT9ZWH5</accession>
<evidence type="ECO:0000313" key="1">
    <source>
        <dbReference type="EMBL" id="MDQ0255569.1"/>
    </source>
</evidence>
<dbReference type="EMBL" id="JAUSUG010000011">
    <property type="protein sequence ID" value="MDQ0255569.1"/>
    <property type="molecule type" value="Genomic_DNA"/>
</dbReference>
<organism evidence="1 2">
    <name type="scientific">Evansella vedderi</name>
    <dbReference type="NCBI Taxonomy" id="38282"/>
    <lineage>
        <taxon>Bacteria</taxon>
        <taxon>Bacillati</taxon>
        <taxon>Bacillota</taxon>
        <taxon>Bacilli</taxon>
        <taxon>Bacillales</taxon>
        <taxon>Bacillaceae</taxon>
        <taxon>Evansella</taxon>
    </lineage>
</organism>